<gene>
    <name evidence="3" type="ordered locus">Murru_2282</name>
</gene>
<organism evidence="3 4">
    <name type="scientific">Allomuricauda ruestringensis (strain DSM 13258 / CIP 107369 / LMG 19739 / B1)</name>
    <name type="common">Muricauda ruestringensis</name>
    <dbReference type="NCBI Taxonomy" id="886377"/>
    <lineage>
        <taxon>Bacteria</taxon>
        <taxon>Pseudomonadati</taxon>
        <taxon>Bacteroidota</taxon>
        <taxon>Flavobacteriia</taxon>
        <taxon>Flavobacteriales</taxon>
        <taxon>Flavobacteriaceae</taxon>
        <taxon>Flagellimonas</taxon>
    </lineage>
</organism>
<accession>G2PNE0</accession>
<reference evidence="3 4" key="2">
    <citation type="journal article" date="2012" name="Stand. Genomic Sci.">
        <title>Complete genome sequence of the facultatively anaerobic, appendaged bacterium Muricauda ruestringensis type strain (B1(T)).</title>
        <authorList>
            <person name="Huntemann M."/>
            <person name="Teshima H."/>
            <person name="Lapidus A."/>
            <person name="Nolan M."/>
            <person name="Lucas S."/>
            <person name="Hammon N."/>
            <person name="Deshpande S."/>
            <person name="Cheng J.F."/>
            <person name="Tapia R."/>
            <person name="Goodwin L.A."/>
            <person name="Pitluck S."/>
            <person name="Liolios K."/>
            <person name="Pagani I."/>
            <person name="Ivanova N."/>
            <person name="Mavromatis K."/>
            <person name="Mikhailova N."/>
            <person name="Pati A."/>
            <person name="Chen A."/>
            <person name="Palaniappan K."/>
            <person name="Land M."/>
            <person name="Hauser L."/>
            <person name="Pan C."/>
            <person name="Brambilla E.M."/>
            <person name="Rohde M."/>
            <person name="Spring S."/>
            <person name="Goker M."/>
            <person name="Detter J.C."/>
            <person name="Bristow J."/>
            <person name="Eisen J.A."/>
            <person name="Markowitz V."/>
            <person name="Hugenholtz P."/>
            <person name="Kyrpides N.C."/>
            <person name="Klenk H.P."/>
            <person name="Woyke T."/>
        </authorList>
    </citation>
    <scope>NUCLEOTIDE SEQUENCE [LARGE SCALE GENOMIC DNA]</scope>
    <source>
        <strain evidence="4">DSM 13258 / LMG 19739 / B1</strain>
    </source>
</reference>
<proteinExistence type="predicted"/>
<dbReference type="AlphaFoldDB" id="G2PNE0"/>
<dbReference type="KEGG" id="mrs:Murru_2282"/>
<dbReference type="InterPro" id="IPR011519">
    <property type="entry name" value="UnbV_ASPIC"/>
</dbReference>
<dbReference type="STRING" id="886377.Murru_2282"/>
<dbReference type="InterPro" id="IPR027039">
    <property type="entry name" value="Crtac1"/>
</dbReference>
<sequence length="1137" mass="126988">MNNSLQRSNIGVSSEFWLTRKNFSTVNKSYILIAVASLLVISCSKKQEDTLFTSISSDHSGITFNNKIVETDSFNILTSEYIFNGGGVAVGDFNNDGKPDLFFTGNQVTNKLYLNQGDFEFKDVTEVSGVEAADKWKTGAAVIDINNDSLLDIYVCAAMYASPEEKANMLYINQGVDDGGIPIFKEMAKEYGVADTGNSMNAAFIDYNKDGFLDLYVLNNVDIHVLPANYREKITDGSSLSNDRLYRNNGDNTFTDVTIEAGITIEGYGLGVAISDLDYDGWPDIYVSNDYLSNDIMYINNGDGTFTDKISEFVKHQSKFSMGSDVADFNNDGYLDILTLDMLGETNYRLKTTIKSTKYNDYHMNDRYGYDYQYMRNMLQMGQGPDMPYSEIGLMAGIAKTDWSWSPLFVDADNDGRKDILITNGFPRDITDLDFGEFNFNVQKYLSTAQILDSIPVVKIPNYAYRNEGDGQFKDVGEAWGLSIPSFSNGAAFADLDADGDLDYVVNNINDEAFLFKNNLEAKQKEDKNFLQLDLKGPKNNQAGLGTKVALRFGDGTFQYYEHQLNRGYLSTVQSMAHFGLGPQKTITSLEIVWPDGKFQVLTDVPSNQTLSIDHGEATPLSDRELAFPLAPKQLKTIYQEISEQIGVNYIHKETDKADFYLQPTLPHKLTQNGPRLAKGDINGDGFEDFIIGSSSGHSPTIFMQDSKGTFTSTSLFEGEEYKKYEETSISLFDLDNDGDLDLYMVSGSNEFDLDSPYYHDYLMINQGNGKFTMAKDKMPEINSSGSVVEAEDFDGDGYVDLFVGGRTPFSQYPKPDNCYLLKNEKGKLVDVTEAYSKALRTPGMITDAKWADLDHDSLKDLILVGEFMPVTIFMNKKDSFQQMDQTGIQQLSGWWECVLAEDFDGDGDVDLLAGNLGENNLYNPSEERPVTMLAKDFDNNGAIDPVMFAYFKSDFEDSTFQPYPVNFWGDLMSQSPMFRKKFNYFREFATTTKSGLFTPEELEGADELMANHDQTTYFENDGNGQFKMGRLPWQTQSSPIKCMITTQAGGNASTDVLMIGNDFGNEAFIGRYDAFNGGVLLGDNKGTFEFKNAEESGFKVTGDAKDMIQVERADGGHPYIIVTQNRGKALVFTKTE</sequence>
<dbReference type="eggNOG" id="COG4888">
    <property type="taxonomic scope" value="Bacteria"/>
</dbReference>
<evidence type="ECO:0000313" key="3">
    <source>
        <dbReference type="EMBL" id="AEM71320.1"/>
    </source>
</evidence>
<dbReference type="HOGENOM" id="CLU_281416_0_0_10"/>
<reference evidence="4" key="1">
    <citation type="submission" date="2011-08" db="EMBL/GenBank/DDBJ databases">
        <title>The complete genome of Muricauda ruestringensis DSM 13258.</title>
        <authorList>
            <person name="Lucas S."/>
            <person name="Han J."/>
            <person name="Lapidus A."/>
            <person name="Bruce D."/>
            <person name="Goodwin L."/>
            <person name="Pitluck S."/>
            <person name="Peters L."/>
            <person name="Kyrpides N."/>
            <person name="Mavromatis K."/>
            <person name="Ivanova N."/>
            <person name="Ovchinnikova G."/>
            <person name="Teshima H."/>
            <person name="Detter J.C."/>
            <person name="Tapia R."/>
            <person name="Han C."/>
            <person name="Land M."/>
            <person name="Hauser L."/>
            <person name="Markowitz V."/>
            <person name="Cheng J.-F."/>
            <person name="Hugenholtz P."/>
            <person name="Woyke T."/>
            <person name="Wu D."/>
            <person name="Spring S."/>
            <person name="Schroeder M."/>
            <person name="Brambilla E."/>
            <person name="Klenk H.-P."/>
            <person name="Eisen J.A."/>
        </authorList>
    </citation>
    <scope>NUCLEOTIDE SEQUENCE [LARGE SCALE GENOMIC DNA]</scope>
    <source>
        <strain evidence="4">DSM 13258 / LMG 19739 / B1</strain>
    </source>
</reference>
<dbReference type="Proteomes" id="UP000008908">
    <property type="component" value="Chromosome"/>
</dbReference>
<dbReference type="InterPro" id="IPR028994">
    <property type="entry name" value="Integrin_alpha_N"/>
</dbReference>
<dbReference type="InterPro" id="IPR013517">
    <property type="entry name" value="FG-GAP"/>
</dbReference>
<protein>
    <submittedName>
        <fullName evidence="3">ASPIC/UnbV domain protein</fullName>
    </submittedName>
</protein>
<dbReference type="EMBL" id="CP002999">
    <property type="protein sequence ID" value="AEM71320.1"/>
    <property type="molecule type" value="Genomic_DNA"/>
</dbReference>
<dbReference type="Pfam" id="PF07593">
    <property type="entry name" value="UnbV_ASPIC"/>
    <property type="match status" value="1"/>
</dbReference>
<dbReference type="Gene3D" id="2.130.10.130">
    <property type="entry name" value="Integrin alpha, N-terminal"/>
    <property type="match status" value="3"/>
</dbReference>
<evidence type="ECO:0000256" key="1">
    <source>
        <dbReference type="ARBA" id="ARBA00022729"/>
    </source>
</evidence>
<feature type="domain" description="ASPIC/UnbV" evidence="2">
    <location>
        <begin position="544"/>
        <end position="611"/>
    </location>
</feature>
<dbReference type="Pfam" id="PF13517">
    <property type="entry name" value="FG-GAP_3"/>
    <property type="match status" value="5"/>
</dbReference>
<dbReference type="SUPFAM" id="SSF69318">
    <property type="entry name" value="Integrin alpha N-terminal domain"/>
    <property type="match status" value="2"/>
</dbReference>
<dbReference type="OrthoDB" id="9816120at2"/>
<evidence type="ECO:0000313" key="4">
    <source>
        <dbReference type="Proteomes" id="UP000008908"/>
    </source>
</evidence>
<dbReference type="PANTHER" id="PTHR16026">
    <property type="entry name" value="CARTILAGE ACIDIC PROTEIN 1"/>
    <property type="match status" value="1"/>
</dbReference>
<keyword evidence="4" id="KW-1185">Reference proteome</keyword>
<dbReference type="PANTHER" id="PTHR16026:SF0">
    <property type="entry name" value="CARTILAGE ACIDIC PROTEIN 1"/>
    <property type="match status" value="1"/>
</dbReference>
<evidence type="ECO:0000259" key="2">
    <source>
        <dbReference type="Pfam" id="PF07593"/>
    </source>
</evidence>
<keyword evidence="1" id="KW-0732">Signal</keyword>
<name>G2PNE0_ALLRU</name>